<dbReference type="Pfam" id="PF01278">
    <property type="entry name" value="Omptin"/>
    <property type="match status" value="1"/>
</dbReference>
<accession>A0A1H8M4U3</accession>
<comment type="subcellular location">
    <subcellularLocation>
        <location evidence="1">Cell outer membrane</location>
    </subcellularLocation>
</comment>
<comment type="similarity">
    <text evidence="5">Belongs to the Omp25/RopB family.</text>
</comment>
<feature type="chain" id="PRO_5011497438" evidence="6">
    <location>
        <begin position="38"/>
        <end position="579"/>
    </location>
</feature>
<dbReference type="Gene3D" id="2.40.160.20">
    <property type="match status" value="1"/>
</dbReference>
<dbReference type="InterPro" id="IPR020080">
    <property type="entry name" value="OM_adhesin/peptidase_omptin"/>
</dbReference>
<feature type="domain" description="Outer membrane protein beta-barrel" evidence="7">
    <location>
        <begin position="35"/>
        <end position="249"/>
    </location>
</feature>
<sequence length="579" mass="61751">MARRLVGILVPTNCVSPMRQIIFAAAAITLAAGTAAAADLPLLPPLPPAAPVLWNWTGLYWGAHLGGSFGASSFSDPAGPGIYGGNVRSPAAMAGIQFGYNYQPNANWLIGVEADLSALNGNGTNSCMVSSGLVISANCRVRQDALATLTGRAGLVTGPGGRTLLYAKGGAAFLSERLDITVGNPLRSSTDNSDGRWGWTAGAGIEQALAPAWSVKFEYNYANFGSSDMATPASYRLVPWVGYFPTPQGTSKVSQDLHAVKVGLNLKFGGDVDARFDDYHLRGSQAANEIVERGAVEVGGRVWYSSGRFQKDLGNTVNQGSQNHLISRLTYQSTAASGEAFGRVDGPYDMFLKGFAGGGTLLSGRMNDEDWIANRGIPYSNTLHDPVKGSIAYATLDLGYNLLRGPDYKFGGFVGYNYYRENKSAYGCVQTAGPTGQVCADPVPNTVLAMTQNNTWHSLRVGFNGEIGLGRGLKLSADAAYLPYVKTFGVDNHVMRTDVTDTVSPEQGTGQGVQLEAILSYQFNNAFSVGAGARYWAMWATTNAYTNIFGSECPCQTLPERTERYGTFLQAAYKFDTLN</sequence>
<dbReference type="EMBL" id="FODT01000001">
    <property type="protein sequence ID" value="SEO12355.1"/>
    <property type="molecule type" value="Genomic_DNA"/>
</dbReference>
<keyword evidence="9" id="KW-1185">Reference proteome</keyword>
<dbReference type="Gene3D" id="2.40.128.90">
    <property type="entry name" value="OMPT-like"/>
    <property type="match status" value="1"/>
</dbReference>
<organism evidence="8 9">
    <name type="scientific">Rhodopseudomonas pseudopalustris</name>
    <dbReference type="NCBI Taxonomy" id="1513892"/>
    <lineage>
        <taxon>Bacteria</taxon>
        <taxon>Pseudomonadati</taxon>
        <taxon>Pseudomonadota</taxon>
        <taxon>Alphaproteobacteria</taxon>
        <taxon>Hyphomicrobiales</taxon>
        <taxon>Nitrobacteraceae</taxon>
        <taxon>Rhodopseudomonas</taxon>
    </lineage>
</organism>
<dbReference type="InterPro" id="IPR027385">
    <property type="entry name" value="Beta-barrel_OMP"/>
</dbReference>
<evidence type="ECO:0000259" key="7">
    <source>
        <dbReference type="Pfam" id="PF13505"/>
    </source>
</evidence>
<evidence type="ECO:0000313" key="9">
    <source>
        <dbReference type="Proteomes" id="UP000199615"/>
    </source>
</evidence>
<evidence type="ECO:0000256" key="3">
    <source>
        <dbReference type="ARBA" id="ARBA00023136"/>
    </source>
</evidence>
<protein>
    <submittedName>
        <fullName evidence="8">Opacity protein</fullName>
    </submittedName>
</protein>
<dbReference type="GO" id="GO:0009279">
    <property type="term" value="C:cell outer membrane"/>
    <property type="evidence" value="ECO:0007669"/>
    <property type="project" value="UniProtKB-SubCell"/>
</dbReference>
<evidence type="ECO:0000256" key="5">
    <source>
        <dbReference type="ARBA" id="ARBA00038306"/>
    </source>
</evidence>
<reference evidence="9" key="1">
    <citation type="submission" date="2016-10" db="EMBL/GenBank/DDBJ databases">
        <authorList>
            <person name="Varghese N."/>
            <person name="Submissions S."/>
        </authorList>
    </citation>
    <scope>NUCLEOTIDE SEQUENCE [LARGE SCALE GENOMIC DNA]</scope>
    <source>
        <strain evidence="9">DSM 123</strain>
    </source>
</reference>
<dbReference type="PANTHER" id="PTHR34001">
    <property type="entry name" value="BLL7405 PROTEIN"/>
    <property type="match status" value="1"/>
</dbReference>
<keyword evidence="2 6" id="KW-0732">Signal</keyword>
<dbReference type="Pfam" id="PF13505">
    <property type="entry name" value="OMP_b-brl"/>
    <property type="match status" value="1"/>
</dbReference>
<dbReference type="PANTHER" id="PTHR34001:SF3">
    <property type="entry name" value="BLL7405 PROTEIN"/>
    <property type="match status" value="1"/>
</dbReference>
<dbReference type="InterPro" id="IPR000036">
    <property type="entry name" value="Peptidase_A26_omptin"/>
</dbReference>
<dbReference type="GO" id="GO:0004190">
    <property type="term" value="F:aspartic-type endopeptidase activity"/>
    <property type="evidence" value="ECO:0007669"/>
    <property type="project" value="InterPro"/>
</dbReference>
<keyword evidence="3" id="KW-0472">Membrane</keyword>
<dbReference type="SUPFAM" id="SSF56925">
    <property type="entry name" value="OMPA-like"/>
    <property type="match status" value="1"/>
</dbReference>
<dbReference type="InterPro" id="IPR053724">
    <property type="entry name" value="OMP_A26_sf"/>
</dbReference>
<evidence type="ECO:0000256" key="6">
    <source>
        <dbReference type="SAM" id="SignalP"/>
    </source>
</evidence>
<proteinExistence type="inferred from homology"/>
<dbReference type="InterPro" id="IPR011250">
    <property type="entry name" value="OMP/PagP_B-barrel"/>
</dbReference>
<evidence type="ECO:0000256" key="4">
    <source>
        <dbReference type="ARBA" id="ARBA00023237"/>
    </source>
</evidence>
<keyword evidence="4" id="KW-0998">Cell outer membrane</keyword>
<dbReference type="AlphaFoldDB" id="A0A1H8M4U3"/>
<dbReference type="GO" id="GO:0006508">
    <property type="term" value="P:proteolysis"/>
    <property type="evidence" value="ECO:0007669"/>
    <property type="project" value="InterPro"/>
</dbReference>
<gene>
    <name evidence="8" type="ORF">SAMN05444123_101365</name>
</gene>
<dbReference type="Proteomes" id="UP000199615">
    <property type="component" value="Unassembled WGS sequence"/>
</dbReference>
<dbReference type="InterPro" id="IPR051692">
    <property type="entry name" value="OMP-like"/>
</dbReference>
<dbReference type="SUPFAM" id="SSF69917">
    <property type="entry name" value="OMPT-like"/>
    <property type="match status" value="1"/>
</dbReference>
<evidence type="ECO:0000256" key="2">
    <source>
        <dbReference type="ARBA" id="ARBA00022729"/>
    </source>
</evidence>
<evidence type="ECO:0000256" key="1">
    <source>
        <dbReference type="ARBA" id="ARBA00004442"/>
    </source>
</evidence>
<evidence type="ECO:0000313" key="8">
    <source>
        <dbReference type="EMBL" id="SEO12355.1"/>
    </source>
</evidence>
<feature type="signal peptide" evidence="6">
    <location>
        <begin position="1"/>
        <end position="37"/>
    </location>
</feature>
<name>A0A1H8M4U3_9BRAD</name>